<dbReference type="GO" id="GO:0006891">
    <property type="term" value="P:intra-Golgi vesicle-mediated transport"/>
    <property type="evidence" value="ECO:0007669"/>
    <property type="project" value="TreeGrafter"/>
</dbReference>
<dbReference type="PANTHER" id="PTHR13251">
    <property type="entry name" value="EPILEPSY HOLOPROSENCEPHALY CANDIDATE 1/TMEM1"/>
    <property type="match status" value="1"/>
</dbReference>
<protein>
    <submittedName>
        <fullName evidence="2">Trafficking protein particle complex subunit 10</fullName>
    </submittedName>
</protein>
<feature type="non-terminal residue" evidence="2">
    <location>
        <position position="1"/>
    </location>
</feature>
<dbReference type="InParanoid" id="A0A0N1IC53"/>
<dbReference type="Pfam" id="PF12584">
    <property type="entry name" value="TRAPPC10"/>
    <property type="match status" value="1"/>
</dbReference>
<evidence type="ECO:0000313" key="2">
    <source>
        <dbReference type="EMBL" id="KPJ20939.1"/>
    </source>
</evidence>
<dbReference type="PANTHER" id="PTHR13251:SF3">
    <property type="entry name" value="TRAFFICKING PROTEIN PARTICLE COMPLEX SUBUNIT 10"/>
    <property type="match status" value="1"/>
</dbReference>
<dbReference type="STRING" id="76193.A0A0N1IC53"/>
<keyword evidence="3" id="KW-1185">Reference proteome</keyword>
<comment type="caution">
    <text evidence="2">The sequence shown here is derived from an EMBL/GenBank/DDBJ whole genome shotgun (WGS) entry which is preliminary data.</text>
</comment>
<organism evidence="2 3">
    <name type="scientific">Papilio machaon</name>
    <name type="common">Old World swallowtail butterfly</name>
    <dbReference type="NCBI Taxonomy" id="76193"/>
    <lineage>
        <taxon>Eukaryota</taxon>
        <taxon>Metazoa</taxon>
        <taxon>Ecdysozoa</taxon>
        <taxon>Arthropoda</taxon>
        <taxon>Hexapoda</taxon>
        <taxon>Insecta</taxon>
        <taxon>Pterygota</taxon>
        <taxon>Neoptera</taxon>
        <taxon>Endopterygota</taxon>
        <taxon>Lepidoptera</taxon>
        <taxon>Glossata</taxon>
        <taxon>Ditrysia</taxon>
        <taxon>Papilionoidea</taxon>
        <taxon>Papilionidae</taxon>
        <taxon>Papilioninae</taxon>
        <taxon>Papilio</taxon>
    </lineage>
</organism>
<evidence type="ECO:0000259" key="1">
    <source>
        <dbReference type="Pfam" id="PF12584"/>
    </source>
</evidence>
<dbReference type="AlphaFoldDB" id="A0A0N1IC53"/>
<dbReference type="EMBL" id="LADJ01009670">
    <property type="protein sequence ID" value="KPJ20939.1"/>
    <property type="molecule type" value="Genomic_DNA"/>
</dbReference>
<reference evidence="2 3" key="1">
    <citation type="journal article" date="2015" name="Nat. Commun.">
        <title>Outbred genome sequencing and CRISPR/Cas9 gene editing in butterflies.</title>
        <authorList>
            <person name="Li X."/>
            <person name="Fan D."/>
            <person name="Zhang W."/>
            <person name="Liu G."/>
            <person name="Zhang L."/>
            <person name="Zhao L."/>
            <person name="Fang X."/>
            <person name="Chen L."/>
            <person name="Dong Y."/>
            <person name="Chen Y."/>
            <person name="Ding Y."/>
            <person name="Zhao R."/>
            <person name="Feng M."/>
            <person name="Zhu Y."/>
            <person name="Feng Y."/>
            <person name="Jiang X."/>
            <person name="Zhu D."/>
            <person name="Xiang H."/>
            <person name="Feng X."/>
            <person name="Li S."/>
            <person name="Wang J."/>
            <person name="Zhang G."/>
            <person name="Kronforst M.R."/>
            <person name="Wang W."/>
        </authorList>
    </citation>
    <scope>NUCLEOTIDE SEQUENCE [LARGE SCALE GENOMIC DNA]</scope>
    <source>
        <strain evidence="2">Ya'a_city_454_Pm</strain>
        <tissue evidence="2">Whole body</tissue>
    </source>
</reference>
<dbReference type="GO" id="GO:0005829">
    <property type="term" value="C:cytosol"/>
    <property type="evidence" value="ECO:0007669"/>
    <property type="project" value="GOC"/>
</dbReference>
<name>A0A0N1IC53_PAPMA</name>
<proteinExistence type="predicted"/>
<evidence type="ECO:0000313" key="3">
    <source>
        <dbReference type="Proteomes" id="UP000053240"/>
    </source>
</evidence>
<dbReference type="InterPro" id="IPR045126">
    <property type="entry name" value="TRAPPC10/Trs130"/>
</dbReference>
<dbReference type="GO" id="GO:0034498">
    <property type="term" value="P:early endosome to Golgi transport"/>
    <property type="evidence" value="ECO:0007669"/>
    <property type="project" value="TreeGrafter"/>
</dbReference>
<dbReference type="GO" id="GO:1990071">
    <property type="term" value="C:TRAPPII protein complex"/>
    <property type="evidence" value="ECO:0007669"/>
    <property type="project" value="InterPro"/>
</dbReference>
<feature type="domain" description="TRAPPC10/Trs130 C-terminal" evidence="1">
    <location>
        <begin position="87"/>
        <end position="198"/>
    </location>
</feature>
<dbReference type="InterPro" id="IPR022233">
    <property type="entry name" value="TRAPPC10/Trs130_C"/>
</dbReference>
<dbReference type="Proteomes" id="UP000053240">
    <property type="component" value="Unassembled WGS sequence"/>
</dbReference>
<accession>A0A0N1IC53</accession>
<gene>
    <name evidence="2" type="ORF">RR48_00632</name>
</gene>
<sequence length="209" mass="22996">VWLSCPWWEAVMEVPLHFSPPMIASWRLLTSNTRKFVHVTVKSTVAHLIQFQLIDPKLECDSNTTLSDLNPKDAGNMVVASDGTTASFMWELLKDPLVNETEHTSLMYEVLADQTMWAVLGRTAGVISMEAASGPQQVSLDVMPLVAGYLPLPTVRLSKYIAANTKDPKKDISAHPRLEPFSPGQVYHAGKATQVHVLPPAPKDHDTAS</sequence>